<keyword evidence="4" id="KW-1185">Reference proteome</keyword>
<feature type="signal peptide" evidence="2">
    <location>
        <begin position="1"/>
        <end position="26"/>
    </location>
</feature>
<evidence type="ECO:0000313" key="3">
    <source>
        <dbReference type="EMBL" id="NIJ63312.1"/>
    </source>
</evidence>
<reference evidence="3 4" key="1">
    <citation type="submission" date="2020-03" db="EMBL/GenBank/DDBJ databases">
        <title>Genomic Encyclopedia of Type Strains, Phase IV (KMG-IV): sequencing the most valuable type-strain genomes for metagenomic binning, comparative biology and taxonomic classification.</title>
        <authorList>
            <person name="Goeker M."/>
        </authorList>
    </citation>
    <scope>NUCLEOTIDE SEQUENCE [LARGE SCALE GENOMIC DNA]</scope>
    <source>
        <strain evidence="3 4">DSM 4733</strain>
    </source>
</reference>
<dbReference type="AlphaFoldDB" id="A0A7X5ZTQ3"/>
<accession>A0A7X5ZTQ3</accession>
<evidence type="ECO:0000313" key="4">
    <source>
        <dbReference type="Proteomes" id="UP000564677"/>
    </source>
</evidence>
<dbReference type="RefSeq" id="WP_243857094.1">
    <property type="nucleotide sequence ID" value="NZ_JAASQV010000001.1"/>
</dbReference>
<keyword evidence="2" id="KW-0732">Signal</keyword>
<gene>
    <name evidence="3" type="ORF">FHR20_000243</name>
</gene>
<evidence type="ECO:0008006" key="5">
    <source>
        <dbReference type="Google" id="ProtNLM"/>
    </source>
</evidence>
<dbReference type="Proteomes" id="UP000564677">
    <property type="component" value="Unassembled WGS sequence"/>
</dbReference>
<dbReference type="EMBL" id="JAASQV010000001">
    <property type="protein sequence ID" value="NIJ63312.1"/>
    <property type="molecule type" value="Genomic_DNA"/>
</dbReference>
<name>A0A7X5ZTQ3_9SPHN</name>
<feature type="chain" id="PRO_5030792995" description="DUF2169 domain-containing protein" evidence="2">
    <location>
        <begin position="27"/>
        <end position="399"/>
    </location>
</feature>
<organism evidence="3 4">
    <name type="scientific">Sphingomonas leidyi</name>
    <dbReference type="NCBI Taxonomy" id="68569"/>
    <lineage>
        <taxon>Bacteria</taxon>
        <taxon>Pseudomonadati</taxon>
        <taxon>Pseudomonadota</taxon>
        <taxon>Alphaproteobacteria</taxon>
        <taxon>Sphingomonadales</taxon>
        <taxon>Sphingomonadaceae</taxon>
        <taxon>Sphingomonas</taxon>
    </lineage>
</organism>
<sequence>MRSMKWKIAGAGTALAGTLAAGLVVAQTGNDSAPEARYVMDVGTNAGMMGQADGREMTLRLGSRLPATGGAPRADHFLPEGMRMGASVPLVSPEPGKPGTRDDEDRYAYDKLARPKGRLLIYWGCGAHVGPGQPLVIDFARLGKGQMPPELFSARIPAEAVPRASTSRTYGDWPNGKTNAKIGSNSSLIGQHRIAGNYSPEIGFALTQDFMAAPRVKPGQAADGSVPLNWAAVPAATGYYAWAMGSAGEGKDDMVWWASSATRQFGGDLWGWLSPGTVNRLIGQKVVMPPSQTSCAIPAEVKKAAGEVMMGFLYAYGPEAGFAFPARPRDPKIAWRPKWTAKVRYRAMGNFMAGMPDMGDAMRGQISDGDEERPEQKPKPCKPRLGGLLKRAAGLGDGC</sequence>
<protein>
    <recommendedName>
        <fullName evidence="5">DUF2169 domain-containing protein</fullName>
    </recommendedName>
</protein>
<comment type="caution">
    <text evidence="3">The sequence shown here is derived from an EMBL/GenBank/DDBJ whole genome shotgun (WGS) entry which is preliminary data.</text>
</comment>
<feature type="region of interest" description="Disordered" evidence="1">
    <location>
        <begin position="357"/>
        <end position="387"/>
    </location>
</feature>
<proteinExistence type="predicted"/>
<evidence type="ECO:0000256" key="2">
    <source>
        <dbReference type="SAM" id="SignalP"/>
    </source>
</evidence>
<evidence type="ECO:0000256" key="1">
    <source>
        <dbReference type="SAM" id="MobiDB-lite"/>
    </source>
</evidence>